<evidence type="ECO:0000313" key="2">
    <source>
        <dbReference type="Proteomes" id="UP000077051"/>
    </source>
</evidence>
<proteinExistence type="predicted"/>
<accession>A0A168PYK5</accession>
<reference evidence="1 2" key="1">
    <citation type="submission" date="2015-06" db="EMBL/GenBank/DDBJ databases">
        <title>Expansion of signal transduction pathways in fungi by whole-genome duplication.</title>
        <authorList>
            <consortium name="DOE Joint Genome Institute"/>
            <person name="Corrochano L.M."/>
            <person name="Kuo A."/>
            <person name="Marcet-Houben M."/>
            <person name="Polaino S."/>
            <person name="Salamov A."/>
            <person name="Villalobos J.M."/>
            <person name="Alvarez M.I."/>
            <person name="Avalos J."/>
            <person name="Benito E.P."/>
            <person name="Benoit I."/>
            <person name="Burger G."/>
            <person name="Camino L.P."/>
            <person name="Canovas D."/>
            <person name="Cerda-Olmedo E."/>
            <person name="Cheng J.-F."/>
            <person name="Dominguez A."/>
            <person name="Elias M."/>
            <person name="Eslava A.P."/>
            <person name="Glaser F."/>
            <person name="Grimwood J."/>
            <person name="Gutierrez G."/>
            <person name="Heitman J."/>
            <person name="Henrissat B."/>
            <person name="Iturriaga E.A."/>
            <person name="Lang B.F."/>
            <person name="Lavin J.L."/>
            <person name="Lee S."/>
            <person name="Li W."/>
            <person name="Lindquist E."/>
            <person name="Lopez-Garcia S."/>
            <person name="Luque E.M."/>
            <person name="Marcos A.T."/>
            <person name="Martin J."/>
            <person name="Mccluskey K."/>
            <person name="Medina H.R."/>
            <person name="Miralles-Duran A."/>
            <person name="Miyazaki A."/>
            <person name="Munoz-Torres E."/>
            <person name="Oguiza J.A."/>
            <person name="Ohm R."/>
            <person name="Olmedo M."/>
            <person name="Orejas M."/>
            <person name="Ortiz-Castellanos L."/>
            <person name="Pisabarro A.G."/>
            <person name="Rodriguez-Romero J."/>
            <person name="Ruiz-Herrera J."/>
            <person name="Ruiz-Vazquez R."/>
            <person name="Sanz C."/>
            <person name="Schackwitz W."/>
            <person name="Schmutz J."/>
            <person name="Shahriari M."/>
            <person name="Shelest E."/>
            <person name="Silva-Franco F."/>
            <person name="Soanes D."/>
            <person name="Syed K."/>
            <person name="Tagua V.G."/>
            <person name="Talbot N.J."/>
            <person name="Thon M."/>
            <person name="De Vries R.P."/>
            <person name="Wiebenga A."/>
            <person name="Yadav J.S."/>
            <person name="Braun E.L."/>
            <person name="Baker S."/>
            <person name="Garre V."/>
            <person name="Horwitz B."/>
            <person name="Torres-Martinez S."/>
            <person name="Idnurm A."/>
            <person name="Herrera-Estrella A."/>
            <person name="Gabaldon T."/>
            <person name="Grigoriev I.V."/>
        </authorList>
    </citation>
    <scope>NUCLEOTIDE SEQUENCE [LARGE SCALE GENOMIC DNA]</scope>
    <source>
        <strain evidence="1 2">CBS 277.49</strain>
    </source>
</reference>
<name>A0A168PYK5_MUCCL</name>
<gene>
    <name evidence="1" type="ORF">MUCCIDRAFT_76670</name>
</gene>
<dbReference type="Proteomes" id="UP000077051">
    <property type="component" value="Unassembled WGS sequence"/>
</dbReference>
<organism evidence="1 2">
    <name type="scientific">Mucor lusitanicus CBS 277.49</name>
    <dbReference type="NCBI Taxonomy" id="747725"/>
    <lineage>
        <taxon>Eukaryota</taxon>
        <taxon>Fungi</taxon>
        <taxon>Fungi incertae sedis</taxon>
        <taxon>Mucoromycota</taxon>
        <taxon>Mucoromycotina</taxon>
        <taxon>Mucoromycetes</taxon>
        <taxon>Mucorales</taxon>
        <taxon>Mucorineae</taxon>
        <taxon>Mucoraceae</taxon>
        <taxon>Mucor</taxon>
    </lineage>
</organism>
<dbReference type="AlphaFoldDB" id="A0A168PYK5"/>
<comment type="caution">
    <text evidence="1">The sequence shown here is derived from an EMBL/GenBank/DDBJ whole genome shotgun (WGS) entry which is preliminary data.</text>
</comment>
<evidence type="ECO:0000313" key="1">
    <source>
        <dbReference type="EMBL" id="OAD08424.1"/>
    </source>
</evidence>
<dbReference type="EMBL" id="AMYB01000001">
    <property type="protein sequence ID" value="OAD08424.1"/>
    <property type="molecule type" value="Genomic_DNA"/>
</dbReference>
<keyword evidence="2" id="KW-1185">Reference proteome</keyword>
<protein>
    <submittedName>
        <fullName evidence="1">Uncharacterized protein</fullName>
    </submittedName>
</protein>
<dbReference type="OrthoDB" id="2276011at2759"/>
<dbReference type="VEuPathDB" id="FungiDB:MUCCIDRAFT_76670"/>
<sequence length="187" mass="21245">MDLRMMSCVTGEMEEGIDTGNAEFAKEQLENKYYKDLLKCVLASKIQLNHILRDRCANEISSVEMPLAIFSGITMDVYALSLKSSGLYVLQDVAQTKFPMTFMDLKHNGIENMIKALATYKKMAMKIHDINEENEQGGTKRKKVKVIPRNQGRPYALSVVRQDASTWTRALWKPPRMESDSDSEGDE</sequence>